<dbReference type="PANTHER" id="PTHR42793:SF4">
    <property type="entry name" value="BLL6376 PROTEIN"/>
    <property type="match status" value="1"/>
</dbReference>
<dbReference type="Pfam" id="PF13549">
    <property type="entry name" value="ATP-grasp_5"/>
    <property type="match status" value="1"/>
</dbReference>
<evidence type="ECO:0000313" key="4">
    <source>
        <dbReference type="Proteomes" id="UP001564626"/>
    </source>
</evidence>
<dbReference type="Proteomes" id="UP001564626">
    <property type="component" value="Unassembled WGS sequence"/>
</dbReference>
<evidence type="ECO:0000313" key="3">
    <source>
        <dbReference type="EMBL" id="MEY8038120.1"/>
    </source>
</evidence>
<protein>
    <submittedName>
        <fullName evidence="3">Acetate--CoA ligase family protein</fullName>
    </submittedName>
</protein>
<dbReference type="InterPro" id="IPR016102">
    <property type="entry name" value="Succinyl-CoA_synth-like"/>
</dbReference>
<dbReference type="PANTHER" id="PTHR42793">
    <property type="entry name" value="COA BINDING DOMAIN CONTAINING PROTEIN"/>
    <property type="match status" value="1"/>
</dbReference>
<dbReference type="Gene3D" id="3.30.1490.20">
    <property type="entry name" value="ATP-grasp fold, A domain"/>
    <property type="match status" value="1"/>
</dbReference>
<dbReference type="InterPro" id="IPR003781">
    <property type="entry name" value="CoA-bd"/>
</dbReference>
<dbReference type="SMART" id="SM00881">
    <property type="entry name" value="CoA_binding"/>
    <property type="match status" value="1"/>
</dbReference>
<accession>A0ABV4CAI8</accession>
<organism evidence="3 4">
    <name type="scientific">Saccharopolyspora cebuensis</name>
    <dbReference type="NCBI Taxonomy" id="418759"/>
    <lineage>
        <taxon>Bacteria</taxon>
        <taxon>Bacillati</taxon>
        <taxon>Actinomycetota</taxon>
        <taxon>Actinomycetes</taxon>
        <taxon>Pseudonocardiales</taxon>
        <taxon>Pseudonocardiaceae</taxon>
        <taxon>Saccharopolyspora</taxon>
    </lineage>
</organism>
<dbReference type="InterPro" id="IPR013815">
    <property type="entry name" value="ATP_grasp_subdomain_1"/>
</dbReference>
<sequence length="704" mass="72197">MTAVDTPGGGAMGLDGAPDPPPRARNLRRLLSPRHLAVIGGDAAAEVVRQCRRLGFTGAIRPVHPSRSEIEGLPCHRSVAELPEVPDAAFVAVPREATVEVVRQLAELGAGGAVCHASGFAEHGPGGAELQRCLVAAAGDMALIGPNCIGSLDYLDGAALWPDQHGGTRVDRGVGVITQSGNIGQNITMQRRSLPVARLITLGNAALTGVAELVEAMLADPRITAIGLHLEGIDDVAALSRAALRALRRGVPVVVLKSGTSELGAQANLSHTSSLAGSDVLCDALFRRTGMARVHRVETFVEALKFLHVHGALDGGAITSASCSGGEAALVADLAERSGLELPEFPAGTAAELRDLLGERVAVANPLDYHTYIWGDLPAQTACFTALFGAGFDCHLLLVDFPRDDRCAAGPWSTAVDAFVAAQRSAGGAGCAVSALPEGLPEPVRLRLLAEGIAPMQGLSDCLAAIRAAVRIGAAQREVGSVRPLEVPAMPTGAARQLDEAAGKRALAGFGLAVPDGRVVDAGGAAAAAAALGPPVVVKAVSAELAHKSDAGGVRLGLTGAQQVTDAVAGMAALGDRFLVERMVDDAVAELIVGVRRDPRFGLALTVGAGGVLVELVRDSATLLLPATRAEVLDALRGLRIWPLLAGFRGPAADVDAVVEAIAAIGRYAAAHAGLLELDVNPLLARTHGAVAVDVLVREVEEDR</sequence>
<dbReference type="SUPFAM" id="SSF52210">
    <property type="entry name" value="Succinyl-CoA synthetase domains"/>
    <property type="match status" value="2"/>
</dbReference>
<evidence type="ECO:0000259" key="2">
    <source>
        <dbReference type="SMART" id="SM00881"/>
    </source>
</evidence>
<dbReference type="InterPro" id="IPR036291">
    <property type="entry name" value="NAD(P)-bd_dom_sf"/>
</dbReference>
<dbReference type="SUPFAM" id="SSF51735">
    <property type="entry name" value="NAD(P)-binding Rossmann-fold domains"/>
    <property type="match status" value="1"/>
</dbReference>
<dbReference type="InterPro" id="IPR032875">
    <property type="entry name" value="Succ_CoA_lig_flav_dom"/>
</dbReference>
<dbReference type="Pfam" id="PF13607">
    <property type="entry name" value="Succ_CoA_lig"/>
    <property type="match status" value="1"/>
</dbReference>
<dbReference type="Gene3D" id="3.40.50.720">
    <property type="entry name" value="NAD(P)-binding Rossmann-like Domain"/>
    <property type="match status" value="1"/>
</dbReference>
<keyword evidence="4" id="KW-1185">Reference proteome</keyword>
<keyword evidence="3" id="KW-0436">Ligase</keyword>
<dbReference type="GO" id="GO:0016874">
    <property type="term" value="F:ligase activity"/>
    <property type="evidence" value="ECO:0007669"/>
    <property type="project" value="UniProtKB-KW"/>
</dbReference>
<dbReference type="Gene3D" id="3.30.470.20">
    <property type="entry name" value="ATP-grasp fold, B domain"/>
    <property type="match status" value="1"/>
</dbReference>
<evidence type="ECO:0000256" key="1">
    <source>
        <dbReference type="SAM" id="MobiDB-lite"/>
    </source>
</evidence>
<reference evidence="3 4" key="1">
    <citation type="submission" date="2024-08" db="EMBL/GenBank/DDBJ databases">
        <title>Genome mining of Saccharopolyspora cebuensis PGLac3 from Nigerian medicinal plant.</title>
        <authorList>
            <person name="Ezeobiora C.E."/>
            <person name="Igbokwe N.H."/>
            <person name="Amin D.H."/>
            <person name="Mendie U.E."/>
        </authorList>
    </citation>
    <scope>NUCLEOTIDE SEQUENCE [LARGE SCALE GENOMIC DNA]</scope>
    <source>
        <strain evidence="3 4">PGLac3</strain>
    </source>
</reference>
<dbReference type="EMBL" id="JBGEHV010000002">
    <property type="protein sequence ID" value="MEY8038120.1"/>
    <property type="molecule type" value="Genomic_DNA"/>
</dbReference>
<gene>
    <name evidence="3" type="ORF">AB8O55_01800</name>
</gene>
<feature type="region of interest" description="Disordered" evidence="1">
    <location>
        <begin position="1"/>
        <end position="26"/>
    </location>
</feature>
<feature type="domain" description="CoA-binding" evidence="2">
    <location>
        <begin position="30"/>
        <end position="120"/>
    </location>
</feature>
<proteinExistence type="predicted"/>
<dbReference type="SUPFAM" id="SSF56059">
    <property type="entry name" value="Glutathione synthetase ATP-binding domain-like"/>
    <property type="match status" value="1"/>
</dbReference>
<dbReference type="Pfam" id="PF13380">
    <property type="entry name" value="CoA_binding_2"/>
    <property type="match status" value="1"/>
</dbReference>
<comment type="caution">
    <text evidence="3">The sequence shown here is derived from an EMBL/GenBank/DDBJ whole genome shotgun (WGS) entry which is preliminary data.</text>
</comment>
<dbReference type="RefSeq" id="WP_345361191.1">
    <property type="nucleotide sequence ID" value="NZ_BAABII010000005.1"/>
</dbReference>
<name>A0ABV4CAI8_9PSEU</name>
<dbReference type="Gene3D" id="3.40.50.261">
    <property type="entry name" value="Succinyl-CoA synthetase domains"/>
    <property type="match status" value="2"/>
</dbReference>